<dbReference type="AlphaFoldDB" id="A0A4R3M7F9"/>
<dbReference type="PRINTS" id="PR01959">
    <property type="entry name" value="SBIMPHPHTASE"/>
</dbReference>
<evidence type="ECO:0000313" key="10">
    <source>
        <dbReference type="Proteomes" id="UP000295525"/>
    </source>
</evidence>
<dbReference type="PANTHER" id="PTHR20854">
    <property type="entry name" value="INOSITOL MONOPHOSPHATASE"/>
    <property type="match status" value="1"/>
</dbReference>
<evidence type="ECO:0000256" key="3">
    <source>
        <dbReference type="ARBA" id="ARBA00009759"/>
    </source>
</evidence>
<comment type="similarity">
    <text evidence="3 8">Belongs to the inositol monophosphatase superfamily.</text>
</comment>
<dbReference type="InterPro" id="IPR033942">
    <property type="entry name" value="IMPase"/>
</dbReference>
<dbReference type="FunFam" id="3.30.540.10:FF:000003">
    <property type="entry name" value="Inositol-1-monophosphatase"/>
    <property type="match status" value="1"/>
</dbReference>
<dbReference type="PROSITE" id="PS00629">
    <property type="entry name" value="IMP_1"/>
    <property type="match status" value="1"/>
</dbReference>
<sequence>MLRKLTLIHVRTFPDSMSQTRINLSQSLNAAVTAAHAAAAILQSYSHDRSSLIIDKKARNDLVSQADREAERVIIDLLQVQTPEFGIVAEESGGNTAGLATWYIDPLDGTTNFLHGIPQYAVSIALIAHAGTVLEDQPLALDTPVVGVVYDPSREEIFTAVHGAGSWLNGHRIACSPTRELSESVVGTGFPFRDFSFSDQYMPTLDYAINHTRGVRRLGAAALDLAWTACGRYDGYWEMGLASWDVAAGTVLVREAGGIAEDIHHIDPWPIKGYIYAGNPHVAPAIDAMIQPHLKPR</sequence>
<gene>
    <name evidence="9" type="ORF">EDC26_10328</name>
</gene>
<dbReference type="EMBL" id="SMAJ01000003">
    <property type="protein sequence ID" value="TCT09411.1"/>
    <property type="molecule type" value="Genomic_DNA"/>
</dbReference>
<dbReference type="PROSITE" id="PS00630">
    <property type="entry name" value="IMP_2"/>
    <property type="match status" value="1"/>
</dbReference>
<dbReference type="Proteomes" id="UP000295525">
    <property type="component" value="Unassembled WGS sequence"/>
</dbReference>
<evidence type="ECO:0000256" key="2">
    <source>
        <dbReference type="ARBA" id="ARBA00001946"/>
    </source>
</evidence>
<evidence type="ECO:0000256" key="6">
    <source>
        <dbReference type="ARBA" id="ARBA00022842"/>
    </source>
</evidence>
<keyword evidence="10" id="KW-1185">Reference proteome</keyword>
<evidence type="ECO:0000313" key="9">
    <source>
        <dbReference type="EMBL" id="TCT09411.1"/>
    </source>
</evidence>
<dbReference type="GO" id="GO:0006020">
    <property type="term" value="P:inositol metabolic process"/>
    <property type="evidence" value="ECO:0007669"/>
    <property type="project" value="TreeGrafter"/>
</dbReference>
<dbReference type="GO" id="GO:0046854">
    <property type="term" value="P:phosphatidylinositol phosphate biosynthetic process"/>
    <property type="evidence" value="ECO:0007669"/>
    <property type="project" value="InterPro"/>
</dbReference>
<dbReference type="CDD" id="cd01639">
    <property type="entry name" value="IMPase"/>
    <property type="match status" value="1"/>
</dbReference>
<name>A0A4R3M7F9_9BURK</name>
<comment type="catalytic activity">
    <reaction evidence="1 8">
        <text>a myo-inositol phosphate + H2O = myo-inositol + phosphate</text>
        <dbReference type="Rhea" id="RHEA:24056"/>
        <dbReference type="ChEBI" id="CHEBI:15377"/>
        <dbReference type="ChEBI" id="CHEBI:17268"/>
        <dbReference type="ChEBI" id="CHEBI:43474"/>
        <dbReference type="ChEBI" id="CHEBI:84139"/>
        <dbReference type="EC" id="3.1.3.25"/>
    </reaction>
</comment>
<evidence type="ECO:0000256" key="4">
    <source>
        <dbReference type="ARBA" id="ARBA00022723"/>
    </source>
</evidence>
<dbReference type="InterPro" id="IPR020583">
    <property type="entry name" value="Inositol_monoP_metal-BS"/>
</dbReference>
<keyword evidence="6 7" id="KW-0460">Magnesium</keyword>
<accession>A0A4R3M7F9</accession>
<proteinExistence type="inferred from homology"/>
<feature type="binding site" evidence="7">
    <location>
        <position position="107"/>
    </location>
    <ligand>
        <name>Mg(2+)</name>
        <dbReference type="ChEBI" id="CHEBI:18420"/>
        <label>1</label>
        <note>catalytic</note>
    </ligand>
</feature>
<dbReference type="Gene3D" id="3.30.540.10">
    <property type="entry name" value="Fructose-1,6-Bisphosphatase, subunit A, domain 1"/>
    <property type="match status" value="1"/>
</dbReference>
<dbReference type="GO" id="GO:0046872">
    <property type="term" value="F:metal ion binding"/>
    <property type="evidence" value="ECO:0007669"/>
    <property type="project" value="UniProtKB-KW"/>
</dbReference>
<protein>
    <recommendedName>
        <fullName evidence="8">Inositol-1-monophosphatase</fullName>
        <ecNumber evidence="8">3.1.3.25</ecNumber>
    </recommendedName>
</protein>
<feature type="binding site" evidence="7">
    <location>
        <position position="245"/>
    </location>
    <ligand>
        <name>Mg(2+)</name>
        <dbReference type="ChEBI" id="CHEBI:18420"/>
        <label>1</label>
        <note>catalytic</note>
    </ligand>
</feature>
<dbReference type="GO" id="GO:0008934">
    <property type="term" value="F:inositol monophosphate 1-phosphatase activity"/>
    <property type="evidence" value="ECO:0007669"/>
    <property type="project" value="InterPro"/>
</dbReference>
<comment type="caution">
    <text evidence="9">The sequence shown here is derived from an EMBL/GenBank/DDBJ whole genome shotgun (WGS) entry which is preliminary data.</text>
</comment>
<keyword evidence="4 7" id="KW-0479">Metal-binding</keyword>
<feature type="binding site" evidence="7">
    <location>
        <position position="105"/>
    </location>
    <ligand>
        <name>Mg(2+)</name>
        <dbReference type="ChEBI" id="CHEBI:18420"/>
        <label>1</label>
        <note>catalytic</note>
    </ligand>
</feature>
<dbReference type="GO" id="GO:0007165">
    <property type="term" value="P:signal transduction"/>
    <property type="evidence" value="ECO:0007669"/>
    <property type="project" value="TreeGrafter"/>
</dbReference>
<evidence type="ECO:0000256" key="5">
    <source>
        <dbReference type="ARBA" id="ARBA00022801"/>
    </source>
</evidence>
<evidence type="ECO:0000256" key="8">
    <source>
        <dbReference type="RuleBase" id="RU364068"/>
    </source>
</evidence>
<keyword evidence="5 8" id="KW-0378">Hydrolase</keyword>
<dbReference type="InterPro" id="IPR022337">
    <property type="entry name" value="Inositol_monophosphatase_SuhB"/>
</dbReference>
<dbReference type="EC" id="3.1.3.25" evidence="8"/>
<dbReference type="PANTHER" id="PTHR20854:SF4">
    <property type="entry name" value="INOSITOL-1-MONOPHOSPHATASE-RELATED"/>
    <property type="match status" value="1"/>
</dbReference>
<evidence type="ECO:0000256" key="7">
    <source>
        <dbReference type="PIRSR" id="PIRSR600760-2"/>
    </source>
</evidence>
<reference evidence="9 10" key="1">
    <citation type="submission" date="2019-03" db="EMBL/GenBank/DDBJ databases">
        <title>Genomic Encyclopedia of Type Strains, Phase IV (KMG-IV): sequencing the most valuable type-strain genomes for metagenomic binning, comparative biology and taxonomic classification.</title>
        <authorList>
            <person name="Goeker M."/>
        </authorList>
    </citation>
    <scope>NUCLEOTIDE SEQUENCE [LARGE SCALE GENOMIC DNA]</scope>
    <source>
        <strain evidence="9 10">DSM 24591</strain>
    </source>
</reference>
<dbReference type="SUPFAM" id="SSF56655">
    <property type="entry name" value="Carbohydrate phosphatase"/>
    <property type="match status" value="1"/>
</dbReference>
<feature type="binding site" evidence="7">
    <location>
        <position position="90"/>
    </location>
    <ligand>
        <name>Mg(2+)</name>
        <dbReference type="ChEBI" id="CHEBI:18420"/>
        <label>2</label>
    </ligand>
</feature>
<dbReference type="InterPro" id="IPR020550">
    <property type="entry name" value="Inositol_monophosphatase_CS"/>
</dbReference>
<dbReference type="Gene3D" id="3.40.190.80">
    <property type="match status" value="1"/>
</dbReference>
<dbReference type="InterPro" id="IPR000760">
    <property type="entry name" value="Inositol_monophosphatase-like"/>
</dbReference>
<evidence type="ECO:0000256" key="1">
    <source>
        <dbReference type="ARBA" id="ARBA00001033"/>
    </source>
</evidence>
<organism evidence="9 10">
    <name type="scientific">Paralcaligenes ureilyticus</name>
    <dbReference type="NCBI Taxonomy" id="627131"/>
    <lineage>
        <taxon>Bacteria</taxon>
        <taxon>Pseudomonadati</taxon>
        <taxon>Pseudomonadota</taxon>
        <taxon>Betaproteobacteria</taxon>
        <taxon>Burkholderiales</taxon>
        <taxon>Alcaligenaceae</taxon>
        <taxon>Paralcaligenes</taxon>
    </lineage>
</organism>
<feature type="binding site" evidence="7">
    <location>
        <position position="108"/>
    </location>
    <ligand>
        <name>Mg(2+)</name>
        <dbReference type="ChEBI" id="CHEBI:18420"/>
        <label>1</label>
        <note>catalytic</note>
    </ligand>
</feature>
<dbReference type="Pfam" id="PF00459">
    <property type="entry name" value="Inositol_P"/>
    <property type="match status" value="1"/>
</dbReference>
<dbReference type="PRINTS" id="PR00377">
    <property type="entry name" value="IMPHPHTASES"/>
</dbReference>
<comment type="cofactor">
    <cofactor evidence="2 7 8">
        <name>Mg(2+)</name>
        <dbReference type="ChEBI" id="CHEBI:18420"/>
    </cofactor>
</comment>